<name>A0ABS2LHZ1_9CELL</name>
<evidence type="ECO:0000256" key="2">
    <source>
        <dbReference type="ARBA" id="ARBA00023315"/>
    </source>
</evidence>
<dbReference type="InterPro" id="IPR016181">
    <property type="entry name" value="Acyl_CoA_acyltransferase"/>
</dbReference>
<protein>
    <submittedName>
        <fullName evidence="4">GNAT superfamily N-acetyltransferase</fullName>
    </submittedName>
</protein>
<dbReference type="CDD" id="cd04301">
    <property type="entry name" value="NAT_SF"/>
    <property type="match status" value="1"/>
</dbReference>
<dbReference type="Proteomes" id="UP000698059">
    <property type="component" value="Unassembled WGS sequence"/>
</dbReference>
<dbReference type="SUPFAM" id="SSF55729">
    <property type="entry name" value="Acyl-CoA N-acyltransferases (Nat)"/>
    <property type="match status" value="1"/>
</dbReference>
<accession>A0ABS2LHZ1</accession>
<keyword evidence="2" id="KW-0012">Acyltransferase</keyword>
<dbReference type="Pfam" id="PF00583">
    <property type="entry name" value="Acetyltransf_1"/>
    <property type="match status" value="1"/>
</dbReference>
<dbReference type="Gene3D" id="3.40.630.30">
    <property type="match status" value="1"/>
</dbReference>
<comment type="caution">
    <text evidence="4">The sequence shown here is derived from an EMBL/GenBank/DDBJ whole genome shotgun (WGS) entry which is preliminary data.</text>
</comment>
<feature type="domain" description="N-acetyltransferase" evidence="3">
    <location>
        <begin position="2"/>
        <end position="163"/>
    </location>
</feature>
<evidence type="ECO:0000313" key="4">
    <source>
        <dbReference type="EMBL" id="MBM7480039.1"/>
    </source>
</evidence>
<dbReference type="PANTHER" id="PTHR43877">
    <property type="entry name" value="AMINOALKYLPHOSPHONATE N-ACETYLTRANSFERASE-RELATED-RELATED"/>
    <property type="match status" value="1"/>
</dbReference>
<keyword evidence="5" id="KW-1185">Reference proteome</keyword>
<dbReference type="RefSeq" id="WP_205307867.1">
    <property type="nucleotide sequence ID" value="NZ_BAAAVF010000007.1"/>
</dbReference>
<proteinExistence type="predicted"/>
<dbReference type="InterPro" id="IPR000182">
    <property type="entry name" value="GNAT_dom"/>
</dbReference>
<sequence length="163" mass="17625">MTTIRTFQPTDLDALVSLSLRAWEPVYDAWRAHLGERIYELAYPDWRRSQSDTVRSACATHATTTLVAERDGRPVGFATVVLGAPGLDTSRTGDVELIAVDPAVHRAGVGGALMDAALDLMREAGCAYASVWTGGDDGHGPARAMYEASGFTALPLVHYYREL</sequence>
<organism evidence="4 5">
    <name type="scientific">Oerskovia jenensis</name>
    <dbReference type="NCBI Taxonomy" id="162169"/>
    <lineage>
        <taxon>Bacteria</taxon>
        <taxon>Bacillati</taxon>
        <taxon>Actinomycetota</taxon>
        <taxon>Actinomycetes</taxon>
        <taxon>Micrococcales</taxon>
        <taxon>Cellulomonadaceae</taxon>
        <taxon>Oerskovia</taxon>
    </lineage>
</organism>
<dbReference type="EMBL" id="JAFBBO010000001">
    <property type="protein sequence ID" value="MBM7480039.1"/>
    <property type="molecule type" value="Genomic_DNA"/>
</dbReference>
<reference evidence="4 5" key="1">
    <citation type="submission" date="2021-01" db="EMBL/GenBank/DDBJ databases">
        <title>Sequencing the genomes of 1000 actinobacteria strains.</title>
        <authorList>
            <person name="Klenk H.-P."/>
        </authorList>
    </citation>
    <scope>NUCLEOTIDE SEQUENCE [LARGE SCALE GENOMIC DNA]</scope>
    <source>
        <strain evidence="4 5">DSM 46000</strain>
    </source>
</reference>
<evidence type="ECO:0000259" key="3">
    <source>
        <dbReference type="PROSITE" id="PS51186"/>
    </source>
</evidence>
<evidence type="ECO:0000313" key="5">
    <source>
        <dbReference type="Proteomes" id="UP000698059"/>
    </source>
</evidence>
<gene>
    <name evidence="4" type="ORF">JOD49_002959</name>
</gene>
<dbReference type="PROSITE" id="PS51186">
    <property type="entry name" value="GNAT"/>
    <property type="match status" value="1"/>
</dbReference>
<dbReference type="InterPro" id="IPR050832">
    <property type="entry name" value="Bact_Acetyltransf"/>
</dbReference>
<keyword evidence="1" id="KW-0808">Transferase</keyword>
<evidence type="ECO:0000256" key="1">
    <source>
        <dbReference type="ARBA" id="ARBA00022679"/>
    </source>
</evidence>